<dbReference type="EMBL" id="AUYC01000062">
    <property type="protein sequence ID" value="KZN59140.1"/>
    <property type="molecule type" value="Genomic_DNA"/>
</dbReference>
<comment type="caution">
    <text evidence="1">The sequence shown here is derived from an EMBL/GenBank/DDBJ whole genome shotgun (WGS) entry which is preliminary data.</text>
</comment>
<evidence type="ECO:0008006" key="3">
    <source>
        <dbReference type="Google" id="ProtNLM"/>
    </source>
</evidence>
<proteinExistence type="predicted"/>
<dbReference type="Gene3D" id="3.30.70.2540">
    <property type="entry name" value="CRISPR-associated endoribonuclease Cas6/Csy4"/>
    <property type="match status" value="1"/>
</dbReference>
<organism evidence="1 2">
    <name type="scientific">Pseudoalteromonas luteoviolacea CPMOR-1</name>
    <dbReference type="NCBI Taxonomy" id="1365248"/>
    <lineage>
        <taxon>Bacteria</taxon>
        <taxon>Pseudomonadati</taxon>
        <taxon>Pseudomonadota</taxon>
        <taxon>Gammaproteobacteria</taxon>
        <taxon>Alteromonadales</taxon>
        <taxon>Pseudoalteromonadaceae</taxon>
        <taxon>Pseudoalteromonas</taxon>
    </lineage>
</organism>
<protein>
    <recommendedName>
        <fullName evidence="3">CRISPR-associated protein Csy4</fullName>
    </recommendedName>
</protein>
<dbReference type="InterPro" id="IPR013396">
    <property type="entry name" value="CRISPR-assoc_prot_Csy4"/>
</dbReference>
<name>A0A167IB88_9GAMM</name>
<dbReference type="Proteomes" id="UP000076486">
    <property type="component" value="Unassembled WGS sequence"/>
</dbReference>
<dbReference type="Pfam" id="PF09618">
    <property type="entry name" value="Cas_Csy4"/>
    <property type="match status" value="1"/>
</dbReference>
<dbReference type="CDD" id="cd09739">
    <property type="entry name" value="Cas6_I-F"/>
    <property type="match status" value="1"/>
</dbReference>
<dbReference type="InterPro" id="IPR042564">
    <property type="entry name" value="CRISPR-Cas6/Csy4_sf"/>
</dbReference>
<dbReference type="AlphaFoldDB" id="A0A167IB88"/>
<gene>
    <name evidence="1" type="ORF">N473_03010</name>
</gene>
<dbReference type="PATRIC" id="fig|1365248.3.peg.4446"/>
<evidence type="ECO:0000313" key="2">
    <source>
        <dbReference type="Proteomes" id="UP000076486"/>
    </source>
</evidence>
<dbReference type="GO" id="GO:0004519">
    <property type="term" value="F:endonuclease activity"/>
    <property type="evidence" value="ECO:0007669"/>
    <property type="project" value="InterPro"/>
</dbReference>
<accession>A0A167IB88</accession>
<sequence>MNYYQEITLLPEEDVSLGFIWQKVFQQVHIALVEHKVDKNKSAVAIGFPQYGKAKFPLGSKLRLFAKEQAQLEQLNIAKWLSRFEDYTHIKGIKPVPDEVSYVSFTRKNVKSPERIEREMTEKAQRWSQKSGKSLEECLAELEQTKPDLNTKHAFIFLHSQQTKVRSPDKNNKYPLFIAMQERESDTHGTFDCYGLSAKANDKNSFGCVPQF</sequence>
<dbReference type="GO" id="GO:0043571">
    <property type="term" value="P:maintenance of CRISPR repeat elements"/>
    <property type="evidence" value="ECO:0007669"/>
    <property type="project" value="InterPro"/>
</dbReference>
<dbReference type="NCBIfam" id="TIGR02563">
    <property type="entry name" value="cas_Csy4"/>
    <property type="match status" value="1"/>
</dbReference>
<dbReference type="RefSeq" id="WP_063369627.1">
    <property type="nucleotide sequence ID" value="NZ_AUYC01000062.1"/>
</dbReference>
<reference evidence="1 2" key="1">
    <citation type="submission" date="2013-07" db="EMBL/GenBank/DDBJ databases">
        <title>Comparative Genomic and Metabolomic Analysis of Twelve Strains of Pseudoalteromonas luteoviolacea.</title>
        <authorList>
            <person name="Vynne N.G."/>
            <person name="Mansson M."/>
            <person name="Gram L."/>
        </authorList>
    </citation>
    <scope>NUCLEOTIDE SEQUENCE [LARGE SCALE GENOMIC DNA]</scope>
    <source>
        <strain evidence="1 2">CPMOR-1</strain>
    </source>
</reference>
<evidence type="ECO:0000313" key="1">
    <source>
        <dbReference type="EMBL" id="KZN59140.1"/>
    </source>
</evidence>